<evidence type="ECO:0000313" key="1">
    <source>
        <dbReference type="EMBL" id="KAF1760410.1"/>
    </source>
</evidence>
<dbReference type="KEGG" id="crq:GCK72_008659"/>
<dbReference type="GeneID" id="78774711"/>
<dbReference type="EMBL" id="WUAV01000003">
    <property type="protein sequence ID" value="KAF1760410.1"/>
    <property type="molecule type" value="Genomic_DNA"/>
</dbReference>
<evidence type="ECO:0000313" key="2">
    <source>
        <dbReference type="Proteomes" id="UP000483820"/>
    </source>
</evidence>
<dbReference type="RefSeq" id="XP_053586532.1">
    <property type="nucleotide sequence ID" value="XM_053726955.1"/>
</dbReference>
<protein>
    <submittedName>
        <fullName evidence="1">Uncharacterized protein</fullName>
    </submittedName>
</protein>
<organism evidence="1 2">
    <name type="scientific">Caenorhabditis remanei</name>
    <name type="common">Caenorhabditis vulgaris</name>
    <dbReference type="NCBI Taxonomy" id="31234"/>
    <lineage>
        <taxon>Eukaryota</taxon>
        <taxon>Metazoa</taxon>
        <taxon>Ecdysozoa</taxon>
        <taxon>Nematoda</taxon>
        <taxon>Chromadorea</taxon>
        <taxon>Rhabditida</taxon>
        <taxon>Rhabditina</taxon>
        <taxon>Rhabditomorpha</taxon>
        <taxon>Rhabditoidea</taxon>
        <taxon>Rhabditidae</taxon>
        <taxon>Peloderinae</taxon>
        <taxon>Caenorhabditis</taxon>
    </lineage>
</organism>
<gene>
    <name evidence="1" type="ORF">GCK72_008659</name>
</gene>
<reference evidence="1 2" key="1">
    <citation type="submission" date="2019-12" db="EMBL/GenBank/DDBJ databases">
        <title>Chromosome-level assembly of the Caenorhabditis remanei genome.</title>
        <authorList>
            <person name="Teterina A.A."/>
            <person name="Willis J.H."/>
            <person name="Phillips P.C."/>
        </authorList>
    </citation>
    <scope>NUCLEOTIDE SEQUENCE [LARGE SCALE GENOMIC DNA]</scope>
    <source>
        <strain evidence="1 2">PX506</strain>
        <tissue evidence="1">Whole organism</tissue>
    </source>
</reference>
<dbReference type="CTD" id="78774711"/>
<proteinExistence type="predicted"/>
<dbReference type="Proteomes" id="UP000483820">
    <property type="component" value="Chromosome III"/>
</dbReference>
<dbReference type="AlphaFoldDB" id="A0A6A5GY51"/>
<sequence>MHCYQQYMCRPHKKYKDSYFVGFMTVGMSMDGIIANSKSDVQPCIQCKAVNVCLHMRTIKPVGRHFIINFSKSDTLAKIGSFSAYEPVEIFGVRWMLIAFAAQKT</sequence>
<comment type="caution">
    <text evidence="1">The sequence shown here is derived from an EMBL/GenBank/DDBJ whole genome shotgun (WGS) entry which is preliminary data.</text>
</comment>
<name>A0A6A5GY51_CAERE</name>
<accession>A0A6A5GY51</accession>